<gene>
    <name evidence="4" type="ORF">GCM10022210_47180</name>
</gene>
<feature type="domain" description="RNA polymerase sigma-70 region 2" evidence="1">
    <location>
        <begin position="23"/>
        <end position="91"/>
    </location>
</feature>
<feature type="domain" description="RNA polymerase sigma factor 70 region 4 type 2" evidence="2">
    <location>
        <begin position="137"/>
        <end position="179"/>
    </location>
</feature>
<dbReference type="Pfam" id="PF04542">
    <property type="entry name" value="Sigma70_r2"/>
    <property type="match status" value="1"/>
</dbReference>
<evidence type="ECO:0000259" key="1">
    <source>
        <dbReference type="Pfam" id="PF04542"/>
    </source>
</evidence>
<dbReference type="PANTHER" id="PTHR47756:SF2">
    <property type="entry name" value="BLL6612 PROTEIN"/>
    <property type="match status" value="1"/>
</dbReference>
<dbReference type="SUPFAM" id="SSF88659">
    <property type="entry name" value="Sigma3 and sigma4 domains of RNA polymerase sigma factors"/>
    <property type="match status" value="1"/>
</dbReference>
<comment type="caution">
    <text evidence="4">The sequence shown here is derived from an EMBL/GenBank/DDBJ whole genome shotgun (WGS) entry which is preliminary data.</text>
</comment>
<dbReference type="InterPro" id="IPR013325">
    <property type="entry name" value="RNA_pol_sigma_r2"/>
</dbReference>
<dbReference type="SUPFAM" id="SSF88946">
    <property type="entry name" value="Sigma2 domain of RNA polymerase sigma factors"/>
    <property type="match status" value="1"/>
</dbReference>
<dbReference type="Pfam" id="PF20239">
    <property type="entry name" value="DUF6596"/>
    <property type="match status" value="1"/>
</dbReference>
<dbReference type="Proteomes" id="UP001500742">
    <property type="component" value="Unassembled WGS sequence"/>
</dbReference>
<dbReference type="Gene3D" id="1.10.1740.10">
    <property type="match status" value="1"/>
</dbReference>
<accession>A0ABP7QVS7</accession>
<sequence length="425" mass="49138">MAISATLGWPFNNMNNTELLPHLFRTEYRKIVSVLYKHFGFEHPEIAEDIASETFLSAAETWGIKGLPDNPVGWLYTVARNRAKDHLKRNKIFDQKITPVLQLSHEDVKEFDIDLSDQHIKDSQLQLMFAICQPVIPPEAQISLSLRILCGFGIDEIADAFLTSKSTINKRLFRAKDKLREEKVKIEFPPATQITDRLQAVLTTLYLLFNEGYYSTSQDATVRKELCLEAMRLTIFLLEYEPTNLSETNALMALMCFHSSRFDARTDEHGEMIRYDDQDSSLWNEELIRKGEYYLNLSSKGGINKYHLEAAIAYWHTVKNDTTEKWENILQLYNRLLQIAYSPAAALNRTFALYKSRGRQQAIIEAEKLKLNNNHLYHVLLGHLYTSVDKTTAIHHLKTALQFAKTTAEKSRIRKDLEQLNKTIY</sequence>
<evidence type="ECO:0000313" key="5">
    <source>
        <dbReference type="Proteomes" id="UP001500742"/>
    </source>
</evidence>
<dbReference type="NCBIfam" id="TIGR02937">
    <property type="entry name" value="sigma70-ECF"/>
    <property type="match status" value="1"/>
</dbReference>
<dbReference type="InterPro" id="IPR013324">
    <property type="entry name" value="RNA_pol_sigma_r3/r4-like"/>
</dbReference>
<dbReference type="InterPro" id="IPR007627">
    <property type="entry name" value="RNA_pol_sigma70_r2"/>
</dbReference>
<dbReference type="EMBL" id="BAAAZC010000030">
    <property type="protein sequence ID" value="GAA3988698.1"/>
    <property type="molecule type" value="Genomic_DNA"/>
</dbReference>
<dbReference type="Pfam" id="PF08281">
    <property type="entry name" value="Sigma70_r4_2"/>
    <property type="match status" value="1"/>
</dbReference>
<name>A0ABP7QVS7_9SPHI</name>
<organism evidence="4 5">
    <name type="scientific">Mucilaginibacter dorajii</name>
    <dbReference type="NCBI Taxonomy" id="692994"/>
    <lineage>
        <taxon>Bacteria</taxon>
        <taxon>Pseudomonadati</taxon>
        <taxon>Bacteroidota</taxon>
        <taxon>Sphingobacteriia</taxon>
        <taxon>Sphingobacteriales</taxon>
        <taxon>Sphingobacteriaceae</taxon>
        <taxon>Mucilaginibacter</taxon>
    </lineage>
</organism>
<dbReference type="InterPro" id="IPR046531">
    <property type="entry name" value="DUF6596"/>
</dbReference>
<evidence type="ECO:0000259" key="3">
    <source>
        <dbReference type="Pfam" id="PF20239"/>
    </source>
</evidence>
<dbReference type="InterPro" id="IPR036388">
    <property type="entry name" value="WH-like_DNA-bd_sf"/>
</dbReference>
<keyword evidence="5" id="KW-1185">Reference proteome</keyword>
<dbReference type="InterPro" id="IPR013249">
    <property type="entry name" value="RNA_pol_sigma70_r4_t2"/>
</dbReference>
<dbReference type="RefSeq" id="WP_259092986.1">
    <property type="nucleotide sequence ID" value="NZ_BAAAZC010000030.1"/>
</dbReference>
<evidence type="ECO:0000313" key="4">
    <source>
        <dbReference type="EMBL" id="GAA3988698.1"/>
    </source>
</evidence>
<proteinExistence type="predicted"/>
<protein>
    <submittedName>
        <fullName evidence="4">Sigma-70 family RNA polymerase sigma factor</fullName>
    </submittedName>
</protein>
<dbReference type="InterPro" id="IPR014284">
    <property type="entry name" value="RNA_pol_sigma-70_dom"/>
</dbReference>
<dbReference type="Gene3D" id="1.10.10.10">
    <property type="entry name" value="Winged helix-like DNA-binding domain superfamily/Winged helix DNA-binding domain"/>
    <property type="match status" value="1"/>
</dbReference>
<dbReference type="PANTHER" id="PTHR47756">
    <property type="entry name" value="BLL6612 PROTEIN-RELATED"/>
    <property type="match status" value="1"/>
</dbReference>
<feature type="domain" description="DUF6596" evidence="3">
    <location>
        <begin position="197"/>
        <end position="297"/>
    </location>
</feature>
<reference evidence="5" key="1">
    <citation type="journal article" date="2019" name="Int. J. Syst. Evol. Microbiol.">
        <title>The Global Catalogue of Microorganisms (GCM) 10K type strain sequencing project: providing services to taxonomists for standard genome sequencing and annotation.</title>
        <authorList>
            <consortium name="The Broad Institute Genomics Platform"/>
            <consortium name="The Broad Institute Genome Sequencing Center for Infectious Disease"/>
            <person name="Wu L."/>
            <person name="Ma J."/>
        </authorList>
    </citation>
    <scope>NUCLEOTIDE SEQUENCE [LARGE SCALE GENOMIC DNA]</scope>
    <source>
        <strain evidence="5">JCM 16601</strain>
    </source>
</reference>
<evidence type="ECO:0000259" key="2">
    <source>
        <dbReference type="Pfam" id="PF08281"/>
    </source>
</evidence>